<feature type="binding site" evidence="11">
    <location>
        <position position="293"/>
    </location>
    <ligand>
        <name>Zn(2+)</name>
        <dbReference type="ChEBI" id="CHEBI:29105"/>
        <note>catalytic</note>
    </ligand>
</feature>
<keyword evidence="7 11" id="KW-0862">Zinc</keyword>
<dbReference type="Pfam" id="PF09127">
    <property type="entry name" value="Leuk-A4-hydro_C"/>
    <property type="match status" value="1"/>
</dbReference>
<dbReference type="GO" id="GO:0008270">
    <property type="term" value="F:zinc ion binding"/>
    <property type="evidence" value="ECO:0007669"/>
    <property type="project" value="InterPro"/>
</dbReference>
<dbReference type="GO" id="GO:0004301">
    <property type="term" value="F:epoxide hydrolase activity"/>
    <property type="evidence" value="ECO:0007669"/>
    <property type="project" value="TreeGrafter"/>
</dbReference>
<dbReference type="InterPro" id="IPR014782">
    <property type="entry name" value="Peptidase_M1_dom"/>
</dbReference>
<evidence type="ECO:0000256" key="10">
    <source>
        <dbReference type="PIRSR" id="PIRSR634015-2"/>
    </source>
</evidence>
<comment type="similarity">
    <text evidence="2">Belongs to the peptidase M1 family.</text>
</comment>
<keyword evidence="5 11" id="KW-0479">Metal-binding</keyword>
<feature type="binding site" evidence="10">
    <location>
        <begin position="264"/>
        <end position="269"/>
    </location>
    <ligand>
        <name>a peptide</name>
        <dbReference type="ChEBI" id="CHEBI:60466"/>
    </ligand>
</feature>
<dbReference type="InterPro" id="IPR001930">
    <property type="entry name" value="Peptidase_M1"/>
</dbReference>
<keyword evidence="8" id="KW-0482">Metalloprotease</keyword>
<keyword evidence="6" id="KW-0378">Hydrolase</keyword>
<dbReference type="InterPro" id="IPR049980">
    <property type="entry name" value="LTA4H_cat"/>
</dbReference>
<dbReference type="GO" id="GO:0008237">
    <property type="term" value="F:metallopeptidase activity"/>
    <property type="evidence" value="ECO:0007669"/>
    <property type="project" value="UniProtKB-KW"/>
</dbReference>
<dbReference type="Gene3D" id="1.25.40.320">
    <property type="entry name" value="Peptidase M1, leukotriene A4 hydrolase/aminopeptidase C-terminal domain"/>
    <property type="match status" value="1"/>
</dbReference>
<dbReference type="CDD" id="cd09599">
    <property type="entry name" value="M1_LTA4H"/>
    <property type="match status" value="1"/>
</dbReference>
<dbReference type="AlphaFoldDB" id="A0A9P1IK07"/>
<feature type="binding site" evidence="10">
    <location>
        <begin position="133"/>
        <end position="135"/>
    </location>
    <ligand>
        <name>a peptide</name>
        <dbReference type="ChEBI" id="CHEBI:60466"/>
    </ligand>
</feature>
<feature type="binding site" evidence="11">
    <location>
        <position position="316"/>
    </location>
    <ligand>
        <name>Zn(2+)</name>
        <dbReference type="ChEBI" id="CHEBI:29105"/>
        <note>catalytic</note>
    </ligand>
</feature>
<dbReference type="EMBL" id="CANHGI010000004">
    <property type="protein sequence ID" value="CAI5446972.1"/>
    <property type="molecule type" value="Genomic_DNA"/>
</dbReference>
<dbReference type="Pfam" id="PF01433">
    <property type="entry name" value="Peptidase_M1"/>
    <property type="match status" value="1"/>
</dbReference>
<dbReference type="Gene3D" id="1.10.390.10">
    <property type="entry name" value="Neutral Protease Domain 2"/>
    <property type="match status" value="1"/>
</dbReference>
<dbReference type="Gene3D" id="2.60.40.1730">
    <property type="entry name" value="tricorn interacting facor f3 domain"/>
    <property type="match status" value="1"/>
</dbReference>
<feature type="domain" description="Peptidase M1 leukotriene A4 hydrolase/aminopeptidase C-terminal" evidence="12">
    <location>
        <begin position="461"/>
        <end position="604"/>
    </location>
</feature>
<dbReference type="FunFam" id="1.10.390.10:FF:000003">
    <property type="entry name" value="Leukotriene A(4) hydrolase"/>
    <property type="match status" value="1"/>
</dbReference>
<dbReference type="FunFam" id="3.30.2010.30:FF:000001">
    <property type="entry name" value="Leukotriene A(4) hydrolase"/>
    <property type="match status" value="1"/>
</dbReference>
<dbReference type="Proteomes" id="UP001152747">
    <property type="component" value="Unassembled WGS sequence"/>
</dbReference>
<feature type="binding site" evidence="11">
    <location>
        <position position="297"/>
    </location>
    <ligand>
        <name>Zn(2+)</name>
        <dbReference type="ChEBI" id="CHEBI:29105"/>
        <note>catalytic</note>
    </ligand>
</feature>
<comment type="subcellular location">
    <subcellularLocation>
        <location evidence="1">Cytoplasm</location>
    </subcellularLocation>
</comment>
<dbReference type="SUPFAM" id="SSF63737">
    <property type="entry name" value="Leukotriene A4 hydrolase N-terminal domain"/>
    <property type="match status" value="1"/>
</dbReference>
<evidence type="ECO:0000256" key="6">
    <source>
        <dbReference type="ARBA" id="ARBA00022801"/>
    </source>
</evidence>
<feature type="active site" description="Proton donor" evidence="9">
    <location>
        <position position="382"/>
    </location>
</feature>
<dbReference type="InterPro" id="IPR034015">
    <property type="entry name" value="M1_LTA4H"/>
</dbReference>
<evidence type="ECO:0000256" key="11">
    <source>
        <dbReference type="PIRSR" id="PIRSR634015-3"/>
    </source>
</evidence>
<evidence type="ECO:0000313" key="14">
    <source>
        <dbReference type="Proteomes" id="UP001152747"/>
    </source>
</evidence>
<dbReference type="PANTHER" id="PTHR45726:SF3">
    <property type="entry name" value="LEUKOTRIENE A-4 HYDROLASE"/>
    <property type="match status" value="1"/>
</dbReference>
<accession>A0A9P1IK07</accession>
<keyword evidence="4" id="KW-0645">Protease</keyword>
<dbReference type="Pfam" id="PF17900">
    <property type="entry name" value="Peptidase_M1_N"/>
    <property type="match status" value="1"/>
</dbReference>
<reference evidence="13" key="1">
    <citation type="submission" date="2022-11" db="EMBL/GenBank/DDBJ databases">
        <authorList>
            <person name="Kikuchi T."/>
        </authorList>
    </citation>
    <scope>NUCLEOTIDE SEQUENCE</scope>
    <source>
        <strain evidence="13">PS1010</strain>
    </source>
</reference>
<dbReference type="InterPro" id="IPR038502">
    <property type="entry name" value="M1_LTA-4_hydro/amino_C_sf"/>
</dbReference>
<sequence>MVHPLDPSTGSNYTEIHVESYDLTWKIDFEREKIEGSVDVELKAVKSTNQVLLDTRALEIREVSSNPAENLKFEVLENPGLGQILKIDTGKQLAEGEKIKLRIAYSTGKNATALQFLTADQTTDGKAPYLFSQCQAINARSIVPCMDTPSVKSTYRSTVHVPLGLTCLMSAIGKSHEKSACGKFEVFKFEQPVQIPAYLLAIVVGRLESRKISERCAVWAEPSQASAAEYEFAETESILKVAENVAGPYVWGRYDLVVLPASFPFGGMENPCLTFITPTLLAGDRSLVNVIAHEIAHSWTGNLVTNFSWEHFWLNEGFTVFLERKIHGRMHGEKERQFECQQGFENTLIPTVKTWGPDHEFTKLIQKLGNIDPDEAFSSIPYEKGSALLLTIEQAIGDNSRFEEFLRSYIQKFAYKTVSTDEFQEYLYSSFSDKRIILDNIDWNLWLNSPGLPPKPKFDTTLTDECKKLAGNWTRSTEIPAGTETIYEKMSSAQKLAVIDEIRANRGVFGVEKMPALTEAYKLDKVKHSEIKFSWLLLGLDTKFEPIIEPSLAFAAAVGRMKYCKPIYRALFNWQATRSRAIAQFQQNIPKMNPITVKAIQGLLKA</sequence>
<dbReference type="InterPro" id="IPR042097">
    <property type="entry name" value="Aminopeptidase_N-like_N_sf"/>
</dbReference>
<dbReference type="InterPro" id="IPR016024">
    <property type="entry name" value="ARM-type_fold"/>
</dbReference>
<dbReference type="GO" id="GO:0006508">
    <property type="term" value="P:proteolysis"/>
    <property type="evidence" value="ECO:0007669"/>
    <property type="project" value="UniProtKB-KW"/>
</dbReference>
<dbReference type="GO" id="GO:0043171">
    <property type="term" value="P:peptide catabolic process"/>
    <property type="evidence" value="ECO:0007669"/>
    <property type="project" value="TreeGrafter"/>
</dbReference>
<dbReference type="FunFam" id="2.60.40.1730:FF:000004">
    <property type="entry name" value="Leukotriene A(4) hydrolase"/>
    <property type="match status" value="1"/>
</dbReference>
<dbReference type="InterPro" id="IPR015211">
    <property type="entry name" value="Peptidase_M1_C"/>
</dbReference>
<feature type="active site" description="Proton acceptor" evidence="9">
    <location>
        <position position="294"/>
    </location>
</feature>
<evidence type="ECO:0000256" key="7">
    <source>
        <dbReference type="ARBA" id="ARBA00022833"/>
    </source>
</evidence>
<dbReference type="SMART" id="SM01263">
    <property type="entry name" value="Leuk-A4-hydro_C"/>
    <property type="match status" value="1"/>
</dbReference>
<evidence type="ECO:0000259" key="12">
    <source>
        <dbReference type="SMART" id="SM01263"/>
    </source>
</evidence>
<evidence type="ECO:0000256" key="2">
    <source>
        <dbReference type="ARBA" id="ARBA00010136"/>
    </source>
</evidence>
<name>A0A9P1IK07_9PELO</name>
<evidence type="ECO:0000256" key="1">
    <source>
        <dbReference type="ARBA" id="ARBA00004496"/>
    </source>
</evidence>
<evidence type="ECO:0000313" key="13">
    <source>
        <dbReference type="EMBL" id="CAI5446972.1"/>
    </source>
</evidence>
<dbReference type="Gene3D" id="3.30.2010.30">
    <property type="match status" value="1"/>
</dbReference>
<dbReference type="PRINTS" id="PR00756">
    <property type="entry name" value="ALADIPTASE"/>
</dbReference>
<dbReference type="GO" id="GO:0004177">
    <property type="term" value="F:aminopeptidase activity"/>
    <property type="evidence" value="ECO:0007669"/>
    <property type="project" value="TreeGrafter"/>
</dbReference>
<proteinExistence type="inferred from homology"/>
<keyword evidence="14" id="KW-1185">Reference proteome</keyword>
<keyword evidence="3" id="KW-0963">Cytoplasm</keyword>
<comment type="cofactor">
    <cofactor evidence="11">
        <name>Zn(2+)</name>
        <dbReference type="ChEBI" id="CHEBI:29105"/>
    </cofactor>
    <text evidence="11">Binds 1 zinc ion per subunit.</text>
</comment>
<dbReference type="OrthoDB" id="79562at2759"/>
<evidence type="ECO:0000256" key="4">
    <source>
        <dbReference type="ARBA" id="ARBA00022670"/>
    </source>
</evidence>
<evidence type="ECO:0000256" key="8">
    <source>
        <dbReference type="ARBA" id="ARBA00023049"/>
    </source>
</evidence>
<dbReference type="SUPFAM" id="SSF55486">
    <property type="entry name" value="Metalloproteases ('zincins'), catalytic domain"/>
    <property type="match status" value="1"/>
</dbReference>
<evidence type="ECO:0000256" key="9">
    <source>
        <dbReference type="PIRSR" id="PIRSR634015-1"/>
    </source>
</evidence>
<dbReference type="PANTHER" id="PTHR45726">
    <property type="entry name" value="LEUKOTRIENE A-4 HYDROLASE"/>
    <property type="match status" value="1"/>
</dbReference>
<protein>
    <recommendedName>
        <fullName evidence="12">Peptidase M1 leukotriene A4 hydrolase/aminopeptidase C-terminal domain-containing protein</fullName>
    </recommendedName>
</protein>
<dbReference type="SUPFAM" id="SSF48371">
    <property type="entry name" value="ARM repeat"/>
    <property type="match status" value="1"/>
</dbReference>
<feature type="binding site" evidence="10">
    <location>
        <begin position="560"/>
        <end position="562"/>
    </location>
    <ligand>
        <name>a peptide</name>
        <dbReference type="ChEBI" id="CHEBI:60466"/>
    </ligand>
</feature>
<dbReference type="InterPro" id="IPR045357">
    <property type="entry name" value="Aminopeptidase_N-like_N"/>
</dbReference>
<organism evidence="13 14">
    <name type="scientific">Caenorhabditis angaria</name>
    <dbReference type="NCBI Taxonomy" id="860376"/>
    <lineage>
        <taxon>Eukaryota</taxon>
        <taxon>Metazoa</taxon>
        <taxon>Ecdysozoa</taxon>
        <taxon>Nematoda</taxon>
        <taxon>Chromadorea</taxon>
        <taxon>Rhabditida</taxon>
        <taxon>Rhabditina</taxon>
        <taxon>Rhabditomorpha</taxon>
        <taxon>Rhabditoidea</taxon>
        <taxon>Rhabditidae</taxon>
        <taxon>Peloderinae</taxon>
        <taxon>Caenorhabditis</taxon>
    </lineage>
</organism>
<dbReference type="InterPro" id="IPR027268">
    <property type="entry name" value="Peptidase_M4/M1_CTD_sf"/>
</dbReference>
<evidence type="ECO:0000256" key="5">
    <source>
        <dbReference type="ARBA" id="ARBA00022723"/>
    </source>
</evidence>
<evidence type="ECO:0000256" key="3">
    <source>
        <dbReference type="ARBA" id="ARBA00022490"/>
    </source>
</evidence>
<comment type="caution">
    <text evidence="13">The sequence shown here is derived from an EMBL/GenBank/DDBJ whole genome shotgun (WGS) entry which is preliminary data.</text>
</comment>
<dbReference type="GO" id="GO:0005829">
    <property type="term" value="C:cytosol"/>
    <property type="evidence" value="ECO:0007669"/>
    <property type="project" value="TreeGrafter"/>
</dbReference>
<gene>
    <name evidence="13" type="ORF">CAMP_LOCUS9609</name>
</gene>